<reference evidence="3 4" key="1">
    <citation type="journal article" date="2019" name="Mol. Biol. Evol.">
        <title>Blast fungal genomes show frequent chromosomal changes, gene gains and losses, and effector gene turnover.</title>
        <authorList>
            <person name="Gomez Luciano L.B."/>
            <person name="Jason Tsai I."/>
            <person name="Chuma I."/>
            <person name="Tosa Y."/>
            <person name="Chen Y.H."/>
            <person name="Li J.Y."/>
            <person name="Li M.Y."/>
            <person name="Jade Lu M.Y."/>
            <person name="Nakayashiki H."/>
            <person name="Li W.H."/>
        </authorList>
    </citation>
    <scope>NUCLEOTIDE SEQUENCE [LARGE SCALE GENOMIC DNA]</scope>
    <source>
        <strain evidence="3 4">NI907</strain>
    </source>
</reference>
<evidence type="ECO:0000256" key="2">
    <source>
        <dbReference type="SAM" id="Phobius"/>
    </source>
</evidence>
<reference evidence="4" key="2">
    <citation type="submission" date="2019-10" db="EMBL/GenBank/DDBJ databases">
        <authorList>
            <consortium name="NCBI Genome Project"/>
        </authorList>
    </citation>
    <scope>NUCLEOTIDE SEQUENCE</scope>
    <source>
        <strain evidence="4">NI907</strain>
    </source>
</reference>
<name>A0A6P8ANV3_PYRGI</name>
<feature type="compositionally biased region" description="Low complexity" evidence="1">
    <location>
        <begin position="160"/>
        <end position="172"/>
    </location>
</feature>
<feature type="region of interest" description="Disordered" evidence="1">
    <location>
        <begin position="1"/>
        <end position="20"/>
    </location>
</feature>
<feature type="region of interest" description="Disordered" evidence="1">
    <location>
        <begin position="138"/>
        <end position="175"/>
    </location>
</feature>
<evidence type="ECO:0000313" key="3">
    <source>
        <dbReference type="Proteomes" id="UP000515153"/>
    </source>
</evidence>
<dbReference type="AlphaFoldDB" id="A0A6P8ANV3"/>
<dbReference type="Gene3D" id="2.120.10.70">
    <property type="entry name" value="Fucose-specific lectin"/>
    <property type="match status" value="1"/>
</dbReference>
<proteinExistence type="predicted"/>
<dbReference type="GeneID" id="41966409"/>
<evidence type="ECO:0008006" key="5">
    <source>
        <dbReference type="Google" id="ProtNLM"/>
    </source>
</evidence>
<feature type="compositionally biased region" description="Gly residues" evidence="1">
    <location>
        <begin position="150"/>
        <end position="159"/>
    </location>
</feature>
<feature type="region of interest" description="Disordered" evidence="1">
    <location>
        <begin position="82"/>
        <end position="104"/>
    </location>
</feature>
<dbReference type="KEGG" id="pgri:PgNI_11538"/>
<dbReference type="SUPFAM" id="SSF89372">
    <property type="entry name" value="Fucose-specific lectin"/>
    <property type="match status" value="1"/>
</dbReference>
<accession>A0A6P8ANV3</accession>
<keyword evidence="2" id="KW-1133">Transmembrane helix</keyword>
<feature type="compositionally biased region" description="Polar residues" evidence="1">
    <location>
        <begin position="82"/>
        <end position="95"/>
    </location>
</feature>
<evidence type="ECO:0000313" key="4">
    <source>
        <dbReference type="RefSeq" id="XP_030976575.1"/>
    </source>
</evidence>
<dbReference type="Proteomes" id="UP000515153">
    <property type="component" value="Chromosome V"/>
</dbReference>
<keyword evidence="2" id="KW-0812">Transmembrane</keyword>
<feature type="transmembrane region" description="Helical" evidence="2">
    <location>
        <begin position="109"/>
        <end position="132"/>
    </location>
</feature>
<evidence type="ECO:0000256" key="1">
    <source>
        <dbReference type="SAM" id="MobiDB-lite"/>
    </source>
</evidence>
<sequence>MTRPQPPTPVLQGSDDSSKQVYERLDVYIQPLIKDRSHEAPEAALPQYNQSHGNNPHHQQSYVHHNYQQHDQYARVLIPSSGTASTEPVTGSKSNTSERKKGSRDRSSLLVSILVAVCAALIAATVTGVAVWKATEFKGSSGTCPTSAGDGKGGGGGGSSTTPPTTDITTGDGTRKAIRPASSLAAIGWRIKDESFIQLIYQDPDNNLRTSWFSTLWSNWTAPKIVSREKDSHKAMAGTPFAVSTLWRDTGVAGEWVAQNQMNYLSPTGTVLGYNFRLNWPLGLPDSIIEKSWSGAPNSNLASLWPYNYYQANGEIRQVRDASASNVKLEGLSNAAEGTPLLALPVGATHNQEEMRLFYRNRDGELSLFERDSRGSITSYMRALGVIVPNNAGLGGFSTARESTGPGINTYLLWQDTSQKENGGVRIMSQTNGDDEWKGPVSDPVFSRADVNTRIACVNEGMGAVNNDGSQTNVRLSNSRDLNRCYFQAEGGKLKQVQHDGQKWIDLGFVPML</sequence>
<protein>
    <recommendedName>
        <fullName evidence="5">Fucose-specific lectin</fullName>
    </recommendedName>
</protein>
<keyword evidence="3" id="KW-1185">Reference proteome</keyword>
<dbReference type="RefSeq" id="XP_030976575.1">
    <property type="nucleotide sequence ID" value="XM_031131504.1"/>
</dbReference>
<gene>
    <name evidence="4" type="ORF">PgNI_11538</name>
</gene>
<reference evidence="4" key="3">
    <citation type="submission" date="2025-08" db="UniProtKB">
        <authorList>
            <consortium name="RefSeq"/>
        </authorList>
    </citation>
    <scope>IDENTIFICATION</scope>
    <source>
        <strain evidence="4">NI907</strain>
    </source>
</reference>
<keyword evidence="2" id="KW-0472">Membrane</keyword>
<organism evidence="3 4">
    <name type="scientific">Pyricularia grisea</name>
    <name type="common">Crabgrass-specific blast fungus</name>
    <name type="synonym">Magnaporthe grisea</name>
    <dbReference type="NCBI Taxonomy" id="148305"/>
    <lineage>
        <taxon>Eukaryota</taxon>
        <taxon>Fungi</taxon>
        <taxon>Dikarya</taxon>
        <taxon>Ascomycota</taxon>
        <taxon>Pezizomycotina</taxon>
        <taxon>Sordariomycetes</taxon>
        <taxon>Sordariomycetidae</taxon>
        <taxon>Magnaporthales</taxon>
        <taxon>Pyriculariaceae</taxon>
        <taxon>Pyricularia</taxon>
    </lineage>
</organism>